<evidence type="ECO:0000256" key="2">
    <source>
        <dbReference type="SAM" id="Phobius"/>
    </source>
</evidence>
<keyword evidence="2" id="KW-0812">Transmembrane</keyword>
<organism evidence="3 4">
    <name type="scientific">Phragmitibacter flavus</name>
    <dbReference type="NCBI Taxonomy" id="2576071"/>
    <lineage>
        <taxon>Bacteria</taxon>
        <taxon>Pseudomonadati</taxon>
        <taxon>Verrucomicrobiota</taxon>
        <taxon>Verrucomicrobiia</taxon>
        <taxon>Verrucomicrobiales</taxon>
        <taxon>Verrucomicrobiaceae</taxon>
        <taxon>Phragmitibacter</taxon>
    </lineage>
</organism>
<feature type="transmembrane region" description="Helical" evidence="2">
    <location>
        <begin position="74"/>
        <end position="101"/>
    </location>
</feature>
<evidence type="ECO:0000313" key="4">
    <source>
        <dbReference type="Proteomes" id="UP000306196"/>
    </source>
</evidence>
<protein>
    <submittedName>
        <fullName evidence="3">Uncharacterized protein</fullName>
    </submittedName>
</protein>
<evidence type="ECO:0000256" key="1">
    <source>
        <dbReference type="SAM" id="MobiDB-lite"/>
    </source>
</evidence>
<keyword evidence="4" id="KW-1185">Reference proteome</keyword>
<dbReference type="AlphaFoldDB" id="A0A5R8K9D1"/>
<keyword evidence="2" id="KW-1133">Transmembrane helix</keyword>
<dbReference type="RefSeq" id="WP_138088524.1">
    <property type="nucleotide sequence ID" value="NZ_VAUV01000023.1"/>
</dbReference>
<evidence type="ECO:0000313" key="3">
    <source>
        <dbReference type="EMBL" id="TLD68535.1"/>
    </source>
</evidence>
<proteinExistence type="predicted"/>
<comment type="caution">
    <text evidence="3">The sequence shown here is derived from an EMBL/GenBank/DDBJ whole genome shotgun (WGS) entry which is preliminary data.</text>
</comment>
<sequence>MNTPNKVAELGRSPEISPARMIAKTFVFITSFAALSSCMLMGIFSAAGVCALIFGSDVLDTTLGDPPDRTHPAFILFMLLMVPGMIVGAIGGTFGIVLPLYRGFRLPFGRSNESARIWLHRYATGLAEYTKPTNSEQDGGGQPATRPESK</sequence>
<reference evidence="3 4" key="1">
    <citation type="submission" date="2019-05" db="EMBL/GenBank/DDBJ databases">
        <title>Verrucobacter flavum gen. nov., sp. nov. a new member of the family Verrucomicrobiaceae.</title>
        <authorList>
            <person name="Szuroczki S."/>
            <person name="Abbaszade G."/>
            <person name="Szabo A."/>
            <person name="Felfoldi T."/>
            <person name="Schumann P."/>
            <person name="Boka K."/>
            <person name="Keki Z."/>
            <person name="Toumi M."/>
            <person name="Toth E."/>
        </authorList>
    </citation>
    <scope>NUCLEOTIDE SEQUENCE [LARGE SCALE GENOMIC DNA]</scope>
    <source>
        <strain evidence="3 4">MG-N-17</strain>
    </source>
</reference>
<dbReference type="Proteomes" id="UP000306196">
    <property type="component" value="Unassembled WGS sequence"/>
</dbReference>
<feature type="transmembrane region" description="Helical" evidence="2">
    <location>
        <begin position="21"/>
        <end position="54"/>
    </location>
</feature>
<accession>A0A5R8K9D1</accession>
<feature type="region of interest" description="Disordered" evidence="1">
    <location>
        <begin position="130"/>
        <end position="150"/>
    </location>
</feature>
<dbReference type="EMBL" id="VAUV01000023">
    <property type="protein sequence ID" value="TLD68535.1"/>
    <property type="molecule type" value="Genomic_DNA"/>
</dbReference>
<keyword evidence="2" id="KW-0472">Membrane</keyword>
<gene>
    <name evidence="3" type="ORF">FEM03_22280</name>
</gene>
<name>A0A5R8K9D1_9BACT</name>